<sequence length="292" mass="33015">MPPWRRSVPMPRAPAETSNICSGENWSLLICLQLDQIAPRVQSTVCPSTNYRKAAEQPTEKYSHIAKEKLEKILNACKELELWLTDAQKKQEAMPKYQKPVVTCSEMDKRNQELAKMADEILKEPKPKEEPKEMEVEAEDKEEGNPGPKSPWGEYHRLQTAVGDTRRRLFGTFTSEGTFNATTRAVSYGTCGHDPKGEYVLPKPRTLELLTAEATWPSSVTGGFVIPFQGQARSQSLQPTERTRRVGSLGRNIVGNCTIKDERFCYYGPHSHYYGNNSGCRSTLQYRPERAS</sequence>
<name>A0ABP0KYD3_9DINO</name>
<dbReference type="EMBL" id="CAXAMN010010158">
    <property type="protein sequence ID" value="CAK9030982.1"/>
    <property type="molecule type" value="Genomic_DNA"/>
</dbReference>
<keyword evidence="3" id="KW-1185">Reference proteome</keyword>
<feature type="region of interest" description="Disordered" evidence="1">
    <location>
        <begin position="122"/>
        <end position="155"/>
    </location>
</feature>
<accession>A0ABP0KYD3</accession>
<evidence type="ECO:0000313" key="3">
    <source>
        <dbReference type="Proteomes" id="UP001642484"/>
    </source>
</evidence>
<reference evidence="2 3" key="1">
    <citation type="submission" date="2024-02" db="EMBL/GenBank/DDBJ databases">
        <authorList>
            <person name="Chen Y."/>
            <person name="Shah S."/>
            <person name="Dougan E. K."/>
            <person name="Thang M."/>
            <person name="Chan C."/>
        </authorList>
    </citation>
    <scope>NUCLEOTIDE SEQUENCE [LARGE SCALE GENOMIC DNA]</scope>
</reference>
<comment type="caution">
    <text evidence="2">The sequence shown here is derived from an EMBL/GenBank/DDBJ whole genome shotgun (WGS) entry which is preliminary data.</text>
</comment>
<evidence type="ECO:0000313" key="2">
    <source>
        <dbReference type="EMBL" id="CAK9030982.1"/>
    </source>
</evidence>
<evidence type="ECO:0000256" key="1">
    <source>
        <dbReference type="SAM" id="MobiDB-lite"/>
    </source>
</evidence>
<feature type="compositionally biased region" description="Basic and acidic residues" evidence="1">
    <location>
        <begin position="122"/>
        <end position="135"/>
    </location>
</feature>
<protein>
    <submittedName>
        <fullName evidence="2">Uncharacterized protein</fullName>
    </submittedName>
</protein>
<gene>
    <name evidence="2" type="ORF">CCMP2556_LOCUS18110</name>
</gene>
<organism evidence="2 3">
    <name type="scientific">Durusdinium trenchii</name>
    <dbReference type="NCBI Taxonomy" id="1381693"/>
    <lineage>
        <taxon>Eukaryota</taxon>
        <taxon>Sar</taxon>
        <taxon>Alveolata</taxon>
        <taxon>Dinophyceae</taxon>
        <taxon>Suessiales</taxon>
        <taxon>Symbiodiniaceae</taxon>
        <taxon>Durusdinium</taxon>
    </lineage>
</organism>
<dbReference type="Proteomes" id="UP001642484">
    <property type="component" value="Unassembled WGS sequence"/>
</dbReference>
<dbReference type="SUPFAM" id="SSF100934">
    <property type="entry name" value="Heat shock protein 70kD (HSP70), C-terminal subdomain"/>
    <property type="match status" value="1"/>
</dbReference>
<proteinExistence type="predicted"/>
<dbReference type="InterPro" id="IPR029048">
    <property type="entry name" value="HSP70_C_sf"/>
</dbReference>